<protein>
    <recommendedName>
        <fullName evidence="1">DUF1618 domain-containing protein</fullName>
    </recommendedName>
</protein>
<evidence type="ECO:0000313" key="2">
    <source>
        <dbReference type="EMBL" id="PUZ45300.1"/>
    </source>
</evidence>
<dbReference type="Proteomes" id="UP000244336">
    <property type="component" value="Chromosome 8"/>
</dbReference>
<name>A0A2T7CPM8_9POAL</name>
<dbReference type="PANTHER" id="PTHR33086:SF44">
    <property type="entry name" value="OS03G0683600 PROTEIN"/>
    <property type="match status" value="1"/>
</dbReference>
<dbReference type="Pfam" id="PF07762">
    <property type="entry name" value="DUF1618"/>
    <property type="match status" value="1"/>
</dbReference>
<dbReference type="AlphaFoldDB" id="A0A2T7CPM8"/>
<dbReference type="InterPro" id="IPR011676">
    <property type="entry name" value="DUF1618"/>
</dbReference>
<gene>
    <name evidence="2" type="ORF">GQ55_8G211200</name>
</gene>
<keyword evidence="3" id="KW-1185">Reference proteome</keyword>
<dbReference type="EMBL" id="CM009756">
    <property type="protein sequence ID" value="PUZ45300.1"/>
    <property type="molecule type" value="Genomic_DNA"/>
</dbReference>
<feature type="domain" description="DUF1618" evidence="1">
    <location>
        <begin position="198"/>
        <end position="317"/>
    </location>
</feature>
<dbReference type="STRING" id="1504633.A0A2T7CPM8"/>
<sequence>MAAPWVFLGRVARFAAADPGDDAEADPADFSLAVALPPRVAVLTAALSAQPDPARPDRYPYILAAGPGCLLSRFSAAPFYGARFGLDPPDTHLVLVHRFGAAAGGSGTTASAVRVPDRPASMPAIRNIKGVGLVDLDDGKGYVIAELQIDSGSDRARLFRVHTGQDRWMETELRNPLPARDREWVPGGVVSLGGKLYWYDLSWGILIRDPFVHAPDLLFCSLPPGRVLDLARPHIHNSRSITVSRGALRYVEIIPEDGDNGEAARIFMSTMEPTGWEVPYEERFEEIWNDNSHKKTWLPKEVPELVVVCPSNPDLVYFALEQHIFSVNIRGHEVLEFAEQTHELVNLPWPTPASCRYVLAWDLPSTAAEGDHPDEERYQYAKFGSSRVETLKGKKDYELCHMCFFKNGCSVHVKKTKVGLPLLFLSSLIGFLNCACAKCLIFNSARMGDHCDNVHRNKGFLCHKTGCVVRAATLGDVGLHHHYLHGQSSRDWWRSYLEEHK</sequence>
<accession>A0A2T7CPM8</accession>
<proteinExistence type="predicted"/>
<evidence type="ECO:0000259" key="1">
    <source>
        <dbReference type="Pfam" id="PF07762"/>
    </source>
</evidence>
<dbReference type="Gramene" id="PUZ45300">
    <property type="protein sequence ID" value="PUZ45300"/>
    <property type="gene ID" value="GQ55_8G211200"/>
</dbReference>
<dbReference type="PANTHER" id="PTHR33086">
    <property type="entry name" value="OS05G0468200 PROTEIN-RELATED"/>
    <property type="match status" value="1"/>
</dbReference>
<evidence type="ECO:0000313" key="3">
    <source>
        <dbReference type="Proteomes" id="UP000244336"/>
    </source>
</evidence>
<organism evidence="2 3">
    <name type="scientific">Panicum hallii var. hallii</name>
    <dbReference type="NCBI Taxonomy" id="1504633"/>
    <lineage>
        <taxon>Eukaryota</taxon>
        <taxon>Viridiplantae</taxon>
        <taxon>Streptophyta</taxon>
        <taxon>Embryophyta</taxon>
        <taxon>Tracheophyta</taxon>
        <taxon>Spermatophyta</taxon>
        <taxon>Magnoliopsida</taxon>
        <taxon>Liliopsida</taxon>
        <taxon>Poales</taxon>
        <taxon>Poaceae</taxon>
        <taxon>PACMAD clade</taxon>
        <taxon>Panicoideae</taxon>
        <taxon>Panicodae</taxon>
        <taxon>Paniceae</taxon>
        <taxon>Panicinae</taxon>
        <taxon>Panicum</taxon>
        <taxon>Panicum sect. Panicum</taxon>
    </lineage>
</organism>
<reference evidence="2 3" key="1">
    <citation type="submission" date="2018-04" db="EMBL/GenBank/DDBJ databases">
        <title>WGS assembly of Panicum hallii var. hallii HAL2.</title>
        <authorList>
            <person name="Lovell J."/>
            <person name="Jenkins J."/>
            <person name="Lowry D."/>
            <person name="Mamidi S."/>
            <person name="Sreedasyam A."/>
            <person name="Weng X."/>
            <person name="Barry K."/>
            <person name="Bonette J."/>
            <person name="Campitelli B."/>
            <person name="Daum C."/>
            <person name="Gordon S."/>
            <person name="Gould B."/>
            <person name="Lipzen A."/>
            <person name="MacQueen A."/>
            <person name="Palacio-Mejia J."/>
            <person name="Plott C."/>
            <person name="Shakirov E."/>
            <person name="Shu S."/>
            <person name="Yoshinaga Y."/>
            <person name="Zane M."/>
            <person name="Rokhsar D."/>
            <person name="Grimwood J."/>
            <person name="Schmutz J."/>
            <person name="Juenger T."/>
        </authorList>
    </citation>
    <scope>NUCLEOTIDE SEQUENCE [LARGE SCALE GENOMIC DNA]</scope>
    <source>
        <strain evidence="3">cv. HAL2</strain>
    </source>
</reference>
<dbReference type="OrthoDB" id="581861at2759"/>